<protein>
    <submittedName>
        <fullName evidence="1">Uncharacterized protein</fullName>
    </submittedName>
</protein>
<dbReference type="Proteomes" id="UP000242222">
    <property type="component" value="Unassembled WGS sequence"/>
</dbReference>
<dbReference type="RefSeq" id="WP_092879370.1">
    <property type="nucleotide sequence ID" value="NZ_FOVC01000012.1"/>
</dbReference>
<keyword evidence="2" id="KW-1185">Reference proteome</keyword>
<gene>
    <name evidence="1" type="ORF">SAMN05216516_11278</name>
</gene>
<dbReference type="AlphaFoldDB" id="A0A1I5AM61"/>
<name>A0A1I5AM61_9GAMM</name>
<evidence type="ECO:0000313" key="2">
    <source>
        <dbReference type="Proteomes" id="UP000242222"/>
    </source>
</evidence>
<organism evidence="1 2">
    <name type="scientific">Izhakiella capsodis</name>
    <dbReference type="NCBI Taxonomy" id="1367852"/>
    <lineage>
        <taxon>Bacteria</taxon>
        <taxon>Pseudomonadati</taxon>
        <taxon>Pseudomonadota</taxon>
        <taxon>Gammaproteobacteria</taxon>
        <taxon>Enterobacterales</taxon>
        <taxon>Erwiniaceae</taxon>
        <taxon>Izhakiella</taxon>
    </lineage>
</organism>
<reference evidence="1" key="1">
    <citation type="submission" date="2016-10" db="EMBL/GenBank/DDBJ databases">
        <authorList>
            <person name="de Groot N.N."/>
        </authorList>
    </citation>
    <scope>NUCLEOTIDE SEQUENCE [LARGE SCALE GENOMIC DNA]</scope>
    <source>
        <strain evidence="1">N6PO6</strain>
    </source>
</reference>
<proteinExistence type="predicted"/>
<dbReference type="Pfam" id="PF19925">
    <property type="entry name" value="DUF6388"/>
    <property type="match status" value="1"/>
</dbReference>
<sequence length="110" mass="12383">MKTTAEYYVIARQLFLQAYPQLAAEINALNDSDAENVGMSLCQLKTLQADRAWAAYVREKKLDGMLFAIQLAEPDKALAAQAIECYLREHAAALGISWEQFCRQNQLSIK</sequence>
<evidence type="ECO:0000313" key="1">
    <source>
        <dbReference type="EMBL" id="SFN63616.1"/>
    </source>
</evidence>
<dbReference type="InterPro" id="IPR045662">
    <property type="entry name" value="DUF6388"/>
</dbReference>
<dbReference type="EMBL" id="FOVC01000012">
    <property type="protein sequence ID" value="SFN63616.1"/>
    <property type="molecule type" value="Genomic_DNA"/>
</dbReference>
<dbReference type="OrthoDB" id="6964652at2"/>
<accession>A0A1I5AM61</accession>